<sequence length="249" mass="26745">MECRHCASPLERPGDYCLVCRTSNADAVVLELDRDRATLTMLDDEEVVGETHVTTTPEEGGEAGVVELRNFAGRVADEVRRKRPEEVYAAGDRDVLRSTRSQLHHTFYRIGDAGRGGADADGPVETVLARRDDRALEVVEATPAEKLGGSHSTLIGDRAGRTAIETVAGHPHVKKIIPGPIDAGGSGSRTGVRAKATRADENGNVRMLLRDGSSVQENRVVTTAMDRERGEQVRADLNDALAEAGLQSA</sequence>
<dbReference type="AlphaFoldDB" id="A0A8U0ID88"/>
<protein>
    <submittedName>
        <fullName evidence="1">DUF2103 domain-containing protein</fullName>
    </submittedName>
</protein>
<dbReference type="Proteomes" id="UP000830434">
    <property type="component" value="Chromosome"/>
</dbReference>
<dbReference type="GeneID" id="72190351"/>
<organism evidence="1 2">
    <name type="scientific">Halorussus gelatinilyticus</name>
    <dbReference type="NCBI Taxonomy" id="2937524"/>
    <lineage>
        <taxon>Archaea</taxon>
        <taxon>Methanobacteriati</taxon>
        <taxon>Methanobacteriota</taxon>
        <taxon>Stenosarchaea group</taxon>
        <taxon>Halobacteria</taxon>
        <taxon>Halobacteriales</taxon>
        <taxon>Haladaptataceae</taxon>
        <taxon>Halorussus</taxon>
    </lineage>
</organism>
<dbReference type="Pfam" id="PF09876">
    <property type="entry name" value="DUF2103"/>
    <property type="match status" value="1"/>
</dbReference>
<dbReference type="InterPro" id="IPR018664">
    <property type="entry name" value="DUF2103_metal-binding"/>
</dbReference>
<name>A0A8U0ID88_9EURY</name>
<proteinExistence type="predicted"/>
<evidence type="ECO:0000313" key="1">
    <source>
        <dbReference type="EMBL" id="UPV99016.1"/>
    </source>
</evidence>
<reference evidence="1" key="1">
    <citation type="submission" date="2022-04" db="EMBL/GenBank/DDBJ databases">
        <title>Diverse halophilic archaea isolated from saline environments.</title>
        <authorList>
            <person name="Cui H.-L."/>
        </authorList>
    </citation>
    <scope>NUCLEOTIDE SEQUENCE</scope>
    <source>
        <strain evidence="1">XZYJT40</strain>
    </source>
</reference>
<dbReference type="EMBL" id="CP096658">
    <property type="protein sequence ID" value="UPV99016.1"/>
    <property type="molecule type" value="Genomic_DNA"/>
</dbReference>
<dbReference type="RefSeq" id="WP_248653520.1">
    <property type="nucleotide sequence ID" value="NZ_CP096658.1"/>
</dbReference>
<dbReference type="KEGG" id="haxz:M0R88_10810"/>
<evidence type="ECO:0000313" key="2">
    <source>
        <dbReference type="Proteomes" id="UP000830434"/>
    </source>
</evidence>
<accession>A0A8U0ID88</accession>
<gene>
    <name evidence="1" type="ORF">M0R88_10810</name>
</gene>
<keyword evidence="2" id="KW-1185">Reference proteome</keyword>